<dbReference type="GO" id="GO:0019843">
    <property type="term" value="F:rRNA binding"/>
    <property type="evidence" value="ECO:0007669"/>
    <property type="project" value="UniProtKB-KW"/>
</dbReference>
<evidence type="ECO:0000256" key="1">
    <source>
        <dbReference type="ARBA" id="ARBA00007465"/>
    </source>
</evidence>
<keyword evidence="5" id="KW-0687">Ribonucleoprotein</keyword>
<dbReference type="InterPro" id="IPR002942">
    <property type="entry name" value="S4_RNA-bd"/>
</dbReference>
<dbReference type="InterPro" id="IPR036986">
    <property type="entry name" value="S4_RNA-bd_sf"/>
</dbReference>
<keyword evidence="3 6" id="KW-0694">RNA-binding</keyword>
<dbReference type="GO" id="GO:0003735">
    <property type="term" value="F:structural constituent of ribosome"/>
    <property type="evidence" value="ECO:0007669"/>
    <property type="project" value="TreeGrafter"/>
</dbReference>
<reference evidence="8" key="1">
    <citation type="journal article" date="2020" name="BMC Evol. Biol.">
        <title>Potential causes and consequences of rapid mitochondrial genome evolution in thermoacidophilic Galdieria (Rhodophyta).</title>
        <authorList>
            <person name="Cho C.H."/>
            <person name="Park S.I."/>
            <person name="Ciniglia C."/>
            <person name="Yang E.C."/>
            <person name="Graf L."/>
            <person name="Bhattacharya D."/>
            <person name="Yoon H.S."/>
        </authorList>
    </citation>
    <scope>NUCLEOTIDE SEQUENCE</scope>
</reference>
<dbReference type="Pfam" id="PF00163">
    <property type="entry name" value="Ribosomal_S4"/>
    <property type="match status" value="1"/>
</dbReference>
<name>A0A7H0WB78_9RHOD</name>
<evidence type="ECO:0000256" key="5">
    <source>
        <dbReference type="ARBA" id="ARBA00023274"/>
    </source>
</evidence>
<dbReference type="CDD" id="cd00165">
    <property type="entry name" value="S4"/>
    <property type="match status" value="1"/>
</dbReference>
<dbReference type="Pfam" id="PF01479">
    <property type="entry name" value="S4"/>
    <property type="match status" value="1"/>
</dbReference>
<geneLocation type="mitochondrion" evidence="8"/>
<evidence type="ECO:0000256" key="6">
    <source>
        <dbReference type="PROSITE-ProRule" id="PRU00182"/>
    </source>
</evidence>
<dbReference type="AlphaFoldDB" id="A0A7H0WB78"/>
<sequence length="230" mass="26652">MRTRPKVKLIASRFRSSESDMMYKGIEDVPRYHKKTGPQQLYGLSRREKQKLKAYYGNLSENVFRNAIKQAYTQKQSTPFRFLQIMELRLDCTLYRCGLVQSAYEARQWVKNGMVLVNGSKASSPSRSLNVGDVVIVHHKIYKTVLRNIKQLDVTYREEQPYLSWRQSLDEGGFLTNQSFLTHLEVNVKALAIKVVKLPDALELRTLQQSVLALRSKEVEIDLVRACSHR</sequence>
<dbReference type="InterPro" id="IPR022801">
    <property type="entry name" value="Ribosomal_uS4"/>
</dbReference>
<dbReference type="GO" id="GO:0042274">
    <property type="term" value="P:ribosomal small subunit biogenesis"/>
    <property type="evidence" value="ECO:0007669"/>
    <property type="project" value="TreeGrafter"/>
</dbReference>
<accession>A0A7H0WB78</accession>
<evidence type="ECO:0000259" key="7">
    <source>
        <dbReference type="SMART" id="SM00363"/>
    </source>
</evidence>
<protein>
    <submittedName>
        <fullName evidence="8">Ribosomal protein S4</fullName>
    </submittedName>
</protein>
<keyword evidence="4 8" id="KW-0689">Ribosomal protein</keyword>
<dbReference type="SMART" id="SM00363">
    <property type="entry name" value="S4"/>
    <property type="match status" value="1"/>
</dbReference>
<organism evidence="8">
    <name type="scientific">Cavernulicola chilensis</name>
    <dbReference type="NCBI Taxonomy" id="3028028"/>
    <lineage>
        <taxon>Eukaryota</taxon>
        <taxon>Rhodophyta</taxon>
        <taxon>Bangiophyceae</taxon>
        <taxon>Cavernulicolales</taxon>
        <taxon>Cavernulicolaceae</taxon>
        <taxon>Cavernulicola</taxon>
    </lineage>
</organism>
<dbReference type="GO" id="GO:0015935">
    <property type="term" value="C:small ribosomal subunit"/>
    <property type="evidence" value="ECO:0007669"/>
    <property type="project" value="TreeGrafter"/>
</dbReference>
<comment type="similarity">
    <text evidence="1">Belongs to the universal ribosomal protein uS4 family.</text>
</comment>
<proteinExistence type="inferred from homology"/>
<keyword evidence="8" id="KW-0496">Mitochondrion</keyword>
<dbReference type="SUPFAM" id="SSF55174">
    <property type="entry name" value="Alpha-L RNA-binding motif"/>
    <property type="match status" value="1"/>
</dbReference>
<evidence type="ECO:0000313" key="8">
    <source>
        <dbReference type="EMBL" id="QNR39807.1"/>
    </source>
</evidence>
<dbReference type="Gene3D" id="3.10.290.10">
    <property type="entry name" value="RNA-binding S4 domain"/>
    <property type="match status" value="1"/>
</dbReference>
<dbReference type="EMBL" id="MT270117">
    <property type="protein sequence ID" value="QNR39807.1"/>
    <property type="molecule type" value="Genomic_DNA"/>
</dbReference>
<evidence type="ECO:0000256" key="2">
    <source>
        <dbReference type="ARBA" id="ARBA00022730"/>
    </source>
</evidence>
<feature type="domain" description="RNA-binding S4" evidence="7">
    <location>
        <begin position="88"/>
        <end position="150"/>
    </location>
</feature>
<dbReference type="Gene3D" id="1.10.1050.10">
    <property type="entry name" value="Ribosomal Protein S4 Delta 41, Chain A, domain 1"/>
    <property type="match status" value="1"/>
</dbReference>
<evidence type="ECO:0000256" key="4">
    <source>
        <dbReference type="ARBA" id="ARBA00022980"/>
    </source>
</evidence>
<dbReference type="GeneID" id="63062129"/>
<keyword evidence="2" id="KW-0699">rRNA-binding</keyword>
<gene>
    <name evidence="8" type="primary">rps4</name>
    <name evidence="8" type="ORF">CDCH_SybilCave_041</name>
</gene>
<dbReference type="RefSeq" id="YP_010007641.1">
    <property type="nucleotide sequence ID" value="NC_053319.1"/>
</dbReference>
<dbReference type="InterPro" id="IPR001912">
    <property type="entry name" value="Ribosomal_uS4_N"/>
</dbReference>
<evidence type="ECO:0000256" key="3">
    <source>
        <dbReference type="ARBA" id="ARBA00022884"/>
    </source>
</evidence>
<dbReference type="PROSITE" id="PS50889">
    <property type="entry name" value="S4"/>
    <property type="match status" value="1"/>
</dbReference>
<dbReference type="PANTHER" id="PTHR11831">
    <property type="entry name" value="30S 40S RIBOSOMAL PROTEIN"/>
    <property type="match status" value="1"/>
</dbReference>
<dbReference type="PANTHER" id="PTHR11831:SF4">
    <property type="entry name" value="SMALL RIBOSOMAL SUBUNIT PROTEIN US4M"/>
    <property type="match status" value="1"/>
</dbReference>